<gene>
    <name evidence="2" type="ORF">LITE_LOCUS32936</name>
    <name evidence="1" type="ORF">LITE_LOCUS5199</name>
</gene>
<organism evidence="2 3">
    <name type="scientific">Linum tenue</name>
    <dbReference type="NCBI Taxonomy" id="586396"/>
    <lineage>
        <taxon>Eukaryota</taxon>
        <taxon>Viridiplantae</taxon>
        <taxon>Streptophyta</taxon>
        <taxon>Embryophyta</taxon>
        <taxon>Tracheophyta</taxon>
        <taxon>Spermatophyta</taxon>
        <taxon>Magnoliopsida</taxon>
        <taxon>eudicotyledons</taxon>
        <taxon>Gunneridae</taxon>
        <taxon>Pentapetalae</taxon>
        <taxon>rosids</taxon>
        <taxon>fabids</taxon>
        <taxon>Malpighiales</taxon>
        <taxon>Linaceae</taxon>
        <taxon>Linum</taxon>
    </lineage>
</organism>
<comment type="caution">
    <text evidence="2">The sequence shown here is derived from an EMBL/GenBank/DDBJ whole genome shotgun (WGS) entry which is preliminary data.</text>
</comment>
<dbReference type="AlphaFoldDB" id="A0AAV0NEP4"/>
<protein>
    <submittedName>
        <fullName evidence="2">Uncharacterized protein</fullName>
    </submittedName>
</protein>
<sequence length="140" mass="16408">MVPLLHFTYYGNPLHFTVQFGFCQQLALIFLLVDWITFVFETHFIVSGPLPIKLFECSFSGELHECSKLSMFSLFLLNSLLPVNCSCCLQMYNSRDRSIEQHKFVLSSSGIKLIWLDRLYPKYIDRHALCFLVRWSLEQS</sequence>
<accession>A0AAV0NEP4</accession>
<evidence type="ECO:0000313" key="2">
    <source>
        <dbReference type="EMBL" id="CAI0456912.1"/>
    </source>
</evidence>
<name>A0AAV0NEP4_9ROSI</name>
<keyword evidence="3" id="KW-1185">Reference proteome</keyword>
<reference evidence="2" key="1">
    <citation type="submission" date="2022-08" db="EMBL/GenBank/DDBJ databases">
        <authorList>
            <person name="Gutierrez-Valencia J."/>
        </authorList>
    </citation>
    <scope>NUCLEOTIDE SEQUENCE</scope>
</reference>
<dbReference type="EMBL" id="CAMGYJ010000002">
    <property type="protein sequence ID" value="CAI0386703.1"/>
    <property type="molecule type" value="Genomic_DNA"/>
</dbReference>
<evidence type="ECO:0000313" key="1">
    <source>
        <dbReference type="EMBL" id="CAI0386703.1"/>
    </source>
</evidence>
<dbReference type="EMBL" id="CAMGYJ010000008">
    <property type="protein sequence ID" value="CAI0456912.1"/>
    <property type="molecule type" value="Genomic_DNA"/>
</dbReference>
<evidence type="ECO:0000313" key="3">
    <source>
        <dbReference type="Proteomes" id="UP001154282"/>
    </source>
</evidence>
<proteinExistence type="predicted"/>
<dbReference type="Proteomes" id="UP001154282">
    <property type="component" value="Unassembled WGS sequence"/>
</dbReference>